<keyword evidence="1" id="KW-1133">Transmembrane helix</keyword>
<dbReference type="RefSeq" id="WP_191705497.1">
    <property type="nucleotide sequence ID" value="NZ_JACSPW010000031.1"/>
</dbReference>
<feature type="domain" description="DUF4179" evidence="2">
    <location>
        <begin position="36"/>
        <end position="129"/>
    </location>
</feature>
<evidence type="ECO:0000313" key="4">
    <source>
        <dbReference type="EMBL" id="MBD8035018.1"/>
    </source>
</evidence>
<protein>
    <submittedName>
        <fullName evidence="4">DUF4179 domain-containing protein</fullName>
    </submittedName>
</protein>
<dbReference type="Gene3D" id="2.60.40.1630">
    <property type="entry name" value="bacillus anthracis domain"/>
    <property type="match status" value="1"/>
</dbReference>
<evidence type="ECO:0000259" key="3">
    <source>
        <dbReference type="Pfam" id="PF18705"/>
    </source>
</evidence>
<keyword evidence="1" id="KW-0812">Transmembrane</keyword>
<dbReference type="InterPro" id="IPR040680">
    <property type="entry name" value="DUF5643"/>
</dbReference>
<reference evidence="4 5" key="1">
    <citation type="submission" date="2020-08" db="EMBL/GenBank/DDBJ databases">
        <title>A Genomic Blueprint of the Chicken Gut Microbiome.</title>
        <authorList>
            <person name="Gilroy R."/>
            <person name="Ravi A."/>
            <person name="Getino M."/>
            <person name="Pursley I."/>
            <person name="Horton D.L."/>
            <person name="Alikhan N.-F."/>
            <person name="Baker D."/>
            <person name="Gharbi K."/>
            <person name="Hall N."/>
            <person name="Watson M."/>
            <person name="Adriaenssens E.M."/>
            <person name="Foster-Nyarko E."/>
            <person name="Jarju S."/>
            <person name="Secka A."/>
            <person name="Antonio M."/>
            <person name="Oren A."/>
            <person name="Chaudhuri R."/>
            <person name="La Ragione R.M."/>
            <person name="Hildebrand F."/>
            <person name="Pallen M.J."/>
        </authorList>
    </citation>
    <scope>NUCLEOTIDE SEQUENCE [LARGE SCALE GENOMIC DNA]</scope>
    <source>
        <strain evidence="4 5">Sa1YVA6</strain>
    </source>
</reference>
<dbReference type="InterPro" id="IPR025436">
    <property type="entry name" value="DUF4179"/>
</dbReference>
<name>A0ABR8XSV1_9BACL</name>
<gene>
    <name evidence="4" type="ORF">H9632_18320</name>
</gene>
<keyword evidence="1" id="KW-0472">Membrane</keyword>
<evidence type="ECO:0000259" key="2">
    <source>
        <dbReference type="Pfam" id="PF13786"/>
    </source>
</evidence>
<keyword evidence="5" id="KW-1185">Reference proteome</keyword>
<sequence>MDDKLKRYLNKLDTPNEALAAARAHAITIKRVEQKRQKRWTATIISATVICLFILSIRFSPTIAYAVSKVPGLETIVELITHNKGIEDVLEQGYNEKIYASAELNGVKAVIEEVIADETGMYIMYRLSSEQDLSKYKKISLSVLQNGEPVKAGVGFSTFMDEETYEFASSIEVVSSEGMDYSERNFEVQFMLNDETLRVPFELKNEIKQTKVYAVNEQLEIEGQRFTVKEVHISPLRVGIQIAVDPTNDKRILSFNSIELLDENNEIWSEVSNGVTGHGATDENVMTHYLQSNYFREPKSLTLKISEVEALPKGQDYMEVNFEKQEVIFAPDFIDLSKVEVYPKQLRVQYKPANMKHYLQLLGTAIDATGKELGVRNSSVSGMDGNYHEVTVSYDIEKYTNPVKIYFYSYPSYLDGTAEIKIPMQN</sequence>
<feature type="transmembrane region" description="Helical" evidence="1">
    <location>
        <begin position="40"/>
        <end position="59"/>
    </location>
</feature>
<feature type="domain" description="DUF5643" evidence="3">
    <location>
        <begin position="210"/>
        <end position="321"/>
    </location>
</feature>
<comment type="caution">
    <text evidence="4">The sequence shown here is derived from an EMBL/GenBank/DDBJ whole genome shotgun (WGS) entry which is preliminary data.</text>
</comment>
<evidence type="ECO:0000256" key="1">
    <source>
        <dbReference type="SAM" id="Phobius"/>
    </source>
</evidence>
<accession>A0ABR8XSV1</accession>
<dbReference type="EMBL" id="JACSPW010000031">
    <property type="protein sequence ID" value="MBD8035018.1"/>
    <property type="molecule type" value="Genomic_DNA"/>
</dbReference>
<dbReference type="Proteomes" id="UP000600565">
    <property type="component" value="Unassembled WGS sequence"/>
</dbReference>
<dbReference type="Pfam" id="PF13786">
    <property type="entry name" value="DUF4179"/>
    <property type="match status" value="1"/>
</dbReference>
<proteinExistence type="predicted"/>
<dbReference type="Pfam" id="PF18705">
    <property type="entry name" value="DUF5643"/>
    <property type="match status" value="1"/>
</dbReference>
<evidence type="ECO:0000313" key="5">
    <source>
        <dbReference type="Proteomes" id="UP000600565"/>
    </source>
</evidence>
<organism evidence="4 5">
    <name type="scientific">Solibacillus merdavium</name>
    <dbReference type="NCBI Taxonomy" id="2762218"/>
    <lineage>
        <taxon>Bacteria</taxon>
        <taxon>Bacillati</taxon>
        <taxon>Bacillota</taxon>
        <taxon>Bacilli</taxon>
        <taxon>Bacillales</taxon>
        <taxon>Caryophanaceae</taxon>
        <taxon>Solibacillus</taxon>
    </lineage>
</organism>